<reference evidence="1" key="1">
    <citation type="submission" date="2013-08" db="EMBL/GenBank/DDBJ databases">
        <title>Gene expansion shapes genome architecture in the human pathogen Lichtheimia corymbifera: an evolutionary genomics analysis in the ancient terrestrial Mucorales (Mucoromycotina).</title>
        <authorList>
            <person name="Schwartze V.U."/>
            <person name="Winter S."/>
            <person name="Shelest E."/>
            <person name="Marcet-Houben M."/>
            <person name="Horn F."/>
            <person name="Wehner S."/>
            <person name="Hoffmann K."/>
            <person name="Riege K."/>
            <person name="Sammeth M."/>
            <person name="Nowrousian M."/>
            <person name="Valiante V."/>
            <person name="Linde J."/>
            <person name="Jacobsen I.D."/>
            <person name="Marz M."/>
            <person name="Brakhage A.A."/>
            <person name="Gabaldon T."/>
            <person name="Bocker S."/>
            <person name="Voigt K."/>
        </authorList>
    </citation>
    <scope>NUCLEOTIDE SEQUENCE [LARGE SCALE GENOMIC DNA]</scope>
    <source>
        <strain evidence="1">FSU 9682</strain>
    </source>
</reference>
<organism evidence="1 2">
    <name type="scientific">Lichtheimia corymbifera JMRC:FSU:9682</name>
    <dbReference type="NCBI Taxonomy" id="1263082"/>
    <lineage>
        <taxon>Eukaryota</taxon>
        <taxon>Fungi</taxon>
        <taxon>Fungi incertae sedis</taxon>
        <taxon>Mucoromycota</taxon>
        <taxon>Mucoromycotina</taxon>
        <taxon>Mucoromycetes</taxon>
        <taxon>Mucorales</taxon>
        <taxon>Lichtheimiaceae</taxon>
        <taxon>Lichtheimia</taxon>
    </lineage>
</organism>
<evidence type="ECO:0000313" key="1">
    <source>
        <dbReference type="EMBL" id="CDH49850.1"/>
    </source>
</evidence>
<dbReference type="AlphaFoldDB" id="A0A068RJE9"/>
<sequence length="134" mass="15045">MHKPGSFFIPAIRRIHFPPRYLRRSGNTSTGPCGASFSRDYVVARIPLDPYRNWVGLTSTAVALIAVQLEHVSHNSAFLVTRQQQQPLNPSKDINHGVTISSIATLALRNQSSIDNMLDRIRHNLPIFAKLEFV</sequence>
<keyword evidence="2" id="KW-1185">Reference proteome</keyword>
<dbReference type="VEuPathDB" id="FungiDB:LCOR_01581.1"/>
<proteinExistence type="predicted"/>
<evidence type="ECO:0000313" key="2">
    <source>
        <dbReference type="Proteomes" id="UP000027586"/>
    </source>
</evidence>
<gene>
    <name evidence="1" type="ORF">LCOR_01581.1</name>
</gene>
<dbReference type="Proteomes" id="UP000027586">
    <property type="component" value="Unassembled WGS sequence"/>
</dbReference>
<dbReference type="EMBL" id="CBTN010000004">
    <property type="protein sequence ID" value="CDH49850.1"/>
    <property type="molecule type" value="Genomic_DNA"/>
</dbReference>
<comment type="caution">
    <text evidence="1">The sequence shown here is derived from an EMBL/GenBank/DDBJ whole genome shotgun (WGS) entry which is preliminary data.</text>
</comment>
<accession>A0A068RJE9</accession>
<name>A0A068RJE9_9FUNG</name>
<protein>
    <submittedName>
        <fullName evidence="1">Uncharacterized protein</fullName>
    </submittedName>
</protein>